<dbReference type="InterPro" id="IPR036873">
    <property type="entry name" value="Rhodanese-like_dom_sf"/>
</dbReference>
<dbReference type="SUPFAM" id="SSF52821">
    <property type="entry name" value="Rhodanese/Cell cycle control phosphatase"/>
    <property type="match status" value="1"/>
</dbReference>
<dbReference type="InterPro" id="IPR050229">
    <property type="entry name" value="GlpE_sulfurtransferase"/>
</dbReference>
<name>A0A2R5FBM8_9PROT</name>
<dbReference type="PROSITE" id="PS50206">
    <property type="entry name" value="RHODANESE_3"/>
    <property type="match status" value="1"/>
</dbReference>
<evidence type="ECO:0000313" key="3">
    <source>
        <dbReference type="EMBL" id="GBG15435.1"/>
    </source>
</evidence>
<keyword evidence="4" id="KW-1185">Reference proteome</keyword>
<organism evidence="3 4">
    <name type="scientific">Novimethylophilus kurashikiensis</name>
    <dbReference type="NCBI Taxonomy" id="1825523"/>
    <lineage>
        <taxon>Bacteria</taxon>
        <taxon>Pseudomonadati</taxon>
        <taxon>Pseudomonadota</taxon>
        <taxon>Betaproteobacteria</taxon>
        <taxon>Nitrosomonadales</taxon>
        <taxon>Methylophilaceae</taxon>
        <taxon>Novimethylophilus</taxon>
    </lineage>
</organism>
<dbReference type="SMART" id="SM00450">
    <property type="entry name" value="RHOD"/>
    <property type="match status" value="1"/>
</dbReference>
<dbReference type="CDD" id="cd00158">
    <property type="entry name" value="RHOD"/>
    <property type="match status" value="1"/>
</dbReference>
<dbReference type="Proteomes" id="UP000245081">
    <property type="component" value="Unassembled WGS sequence"/>
</dbReference>
<feature type="domain" description="Rhodanese" evidence="2">
    <location>
        <begin position="47"/>
        <end position="137"/>
    </location>
</feature>
<feature type="transmembrane region" description="Helical" evidence="1">
    <location>
        <begin position="9"/>
        <end position="27"/>
    </location>
</feature>
<gene>
    <name evidence="3" type="ORF">NMK_3042</name>
</gene>
<keyword evidence="3" id="KW-0808">Transferase</keyword>
<dbReference type="PANTHER" id="PTHR43031:SF1">
    <property type="entry name" value="PYRIDINE NUCLEOTIDE-DISULPHIDE OXIDOREDUCTASE"/>
    <property type="match status" value="1"/>
</dbReference>
<sequence length="138" mass="15172">MMQFIKNNIWLIGLALGSGAMLVWPMIRRQLFGIGEVSPSEAVMLANREHAMILDVREDAEFANGHIPEARHIPLGQLLSRAGELNAWKDKPIVVNCQSGMRSATACALLRKQGFTKIFNLGGGFAAWQAAKLPTTRD</sequence>
<dbReference type="Pfam" id="PF00581">
    <property type="entry name" value="Rhodanese"/>
    <property type="match status" value="1"/>
</dbReference>
<comment type="caution">
    <text evidence="3">The sequence shown here is derived from an EMBL/GenBank/DDBJ whole genome shotgun (WGS) entry which is preliminary data.</text>
</comment>
<protein>
    <submittedName>
        <fullName evidence="3">Sulfurtransferase</fullName>
    </submittedName>
</protein>
<evidence type="ECO:0000259" key="2">
    <source>
        <dbReference type="PROSITE" id="PS50206"/>
    </source>
</evidence>
<dbReference type="AlphaFoldDB" id="A0A2R5FBM8"/>
<accession>A0A2R5FBM8</accession>
<dbReference type="EMBL" id="BDOQ01000018">
    <property type="protein sequence ID" value="GBG15435.1"/>
    <property type="molecule type" value="Genomic_DNA"/>
</dbReference>
<evidence type="ECO:0000256" key="1">
    <source>
        <dbReference type="SAM" id="Phobius"/>
    </source>
</evidence>
<dbReference type="FunFam" id="3.40.250.10:FF:000049">
    <property type="entry name" value="Phage shock protein E"/>
    <property type="match status" value="1"/>
</dbReference>
<dbReference type="InterPro" id="IPR001763">
    <property type="entry name" value="Rhodanese-like_dom"/>
</dbReference>
<dbReference type="PANTHER" id="PTHR43031">
    <property type="entry name" value="FAD-DEPENDENT OXIDOREDUCTASE"/>
    <property type="match status" value="1"/>
</dbReference>
<dbReference type="RefSeq" id="WP_306419348.1">
    <property type="nucleotide sequence ID" value="NZ_BDOQ01000018.1"/>
</dbReference>
<reference evidence="3 4" key="1">
    <citation type="journal article" date="2018" name="Environ. Microbiol.">
        <title>Isolation and genomic characterization of Novimethylophilus kurashikiensis gen. nov. sp. nov., a new lanthanide-dependent methylotrophic species of Methylophilaceae.</title>
        <authorList>
            <person name="Lv H."/>
            <person name="Sahin N."/>
            <person name="Tani A."/>
        </authorList>
    </citation>
    <scope>NUCLEOTIDE SEQUENCE [LARGE SCALE GENOMIC DNA]</scope>
    <source>
        <strain evidence="3 4">La2-4</strain>
    </source>
</reference>
<proteinExistence type="predicted"/>
<dbReference type="GO" id="GO:0016740">
    <property type="term" value="F:transferase activity"/>
    <property type="evidence" value="ECO:0007669"/>
    <property type="project" value="UniProtKB-KW"/>
</dbReference>
<keyword evidence="1" id="KW-0472">Membrane</keyword>
<keyword evidence="1" id="KW-0812">Transmembrane</keyword>
<evidence type="ECO:0000313" key="4">
    <source>
        <dbReference type="Proteomes" id="UP000245081"/>
    </source>
</evidence>
<keyword evidence="1" id="KW-1133">Transmembrane helix</keyword>
<dbReference type="Gene3D" id="3.40.250.10">
    <property type="entry name" value="Rhodanese-like domain"/>
    <property type="match status" value="1"/>
</dbReference>